<dbReference type="OrthoDB" id="1436802at2759"/>
<feature type="region of interest" description="Disordered" evidence="1">
    <location>
        <begin position="1"/>
        <end position="136"/>
    </location>
</feature>
<dbReference type="EMBL" id="CP039351">
    <property type="protein sequence ID" value="QCD99041.1"/>
    <property type="molecule type" value="Genomic_DNA"/>
</dbReference>
<name>A0A4D6MF04_VIGUN</name>
<gene>
    <name evidence="2" type="ORF">DEO72_LG7g320</name>
</gene>
<organism evidence="2 3">
    <name type="scientific">Vigna unguiculata</name>
    <name type="common">Cowpea</name>
    <dbReference type="NCBI Taxonomy" id="3917"/>
    <lineage>
        <taxon>Eukaryota</taxon>
        <taxon>Viridiplantae</taxon>
        <taxon>Streptophyta</taxon>
        <taxon>Embryophyta</taxon>
        <taxon>Tracheophyta</taxon>
        <taxon>Spermatophyta</taxon>
        <taxon>Magnoliopsida</taxon>
        <taxon>eudicotyledons</taxon>
        <taxon>Gunneridae</taxon>
        <taxon>Pentapetalae</taxon>
        <taxon>rosids</taxon>
        <taxon>fabids</taxon>
        <taxon>Fabales</taxon>
        <taxon>Fabaceae</taxon>
        <taxon>Papilionoideae</taxon>
        <taxon>50 kb inversion clade</taxon>
        <taxon>NPAAA clade</taxon>
        <taxon>indigoferoid/millettioid clade</taxon>
        <taxon>Phaseoleae</taxon>
        <taxon>Vigna</taxon>
    </lineage>
</organism>
<reference evidence="2 3" key="1">
    <citation type="submission" date="2019-04" db="EMBL/GenBank/DDBJ databases">
        <title>An improved genome assembly and genetic linkage map for asparagus bean, Vigna unguiculata ssp. sesquipedialis.</title>
        <authorList>
            <person name="Xia Q."/>
            <person name="Zhang R."/>
            <person name="Dong Y."/>
        </authorList>
    </citation>
    <scope>NUCLEOTIDE SEQUENCE [LARGE SCALE GENOMIC DNA]</scope>
    <source>
        <tissue evidence="2">Leaf</tissue>
    </source>
</reference>
<proteinExistence type="predicted"/>
<evidence type="ECO:0000313" key="2">
    <source>
        <dbReference type="EMBL" id="QCD99041.1"/>
    </source>
</evidence>
<sequence>MGENPEQHQQSPEQQDCKNQPDMQVAAPSDGSAASKSRAQKRYVVKIRSDSETKRLIAGVKPDNRRKSVTEVGDGDGDGDKTSSGKGKVGKWKKKWGNRKVNPKKTNTEEREASGEGSGTTALEKEKASEKVTIESELKEKEDGLVKMNEVEERVGVLSINSGNGKEKAKSEEMKTGVRDFHQRRRYQQHSKVRVGRAEKNMVWVRKDEI</sequence>
<feature type="compositionally biased region" description="Polar residues" evidence="1">
    <location>
        <begin position="7"/>
        <end position="22"/>
    </location>
</feature>
<dbReference type="AlphaFoldDB" id="A0A4D6MF04"/>
<feature type="compositionally biased region" description="Basic and acidic residues" evidence="1">
    <location>
        <begin position="123"/>
        <end position="136"/>
    </location>
</feature>
<protein>
    <submittedName>
        <fullName evidence="2">Uncharacterized protein</fullName>
    </submittedName>
</protein>
<dbReference type="Gramene" id="Vigun08g031400.2.v1.2">
    <property type="protein sequence ID" value="Vigun08g031400.2.v1.2.CDS.1"/>
    <property type="gene ID" value="Vigun08g031400.v1.2"/>
</dbReference>
<keyword evidence="3" id="KW-1185">Reference proteome</keyword>
<evidence type="ECO:0000313" key="3">
    <source>
        <dbReference type="Proteomes" id="UP000501690"/>
    </source>
</evidence>
<accession>A0A4D6MF04</accession>
<feature type="compositionally biased region" description="Basic residues" evidence="1">
    <location>
        <begin position="88"/>
        <end position="103"/>
    </location>
</feature>
<evidence type="ECO:0000256" key="1">
    <source>
        <dbReference type="SAM" id="MobiDB-lite"/>
    </source>
</evidence>
<dbReference type="Proteomes" id="UP000501690">
    <property type="component" value="Linkage Group LG7"/>
</dbReference>